<feature type="transmembrane region" description="Helical" evidence="1">
    <location>
        <begin position="232"/>
        <end position="251"/>
    </location>
</feature>
<evidence type="ECO:0000313" key="2">
    <source>
        <dbReference type="EMBL" id="MDM8271345.1"/>
    </source>
</evidence>
<sequence length="320" mass="33624">MTEFIQFFQSSDVTLSDKLLEVAYIVMGLIAVYAGVRNAQDKTNPKRMGTAIFWVVCGMLFIVGRWVPSTVAGALVVVMVLPAICKQVGRGTGDEPTAEEMQGNYEKIGMKLFVPALSLGVMALVFALFTNISSLVGLTFGVVVGGLMLFAFSHKNTPTVFLNDTRRMLDAVGPLSMLPILLAALGSIFTAAGVGDVISHLVSGVIPQGNLVVGIVVYAVGMAVFTMVMGNAYGAITVLTVGIGAPFVLSLGADPALVGSVALTCGFCGTLMTPMAANFNILPVAILEMKDSYGVIKKQIPIALIMLVAQIAYMIVMTAL</sequence>
<reference evidence="2 3" key="1">
    <citation type="submission" date="2023-06" db="EMBL/GenBank/DDBJ databases">
        <title>Identification and characterization of horizontal gene transfer across gut microbiota members of farm animals based on homology search.</title>
        <authorList>
            <person name="Schwarzerova J."/>
            <person name="Nykrynova M."/>
            <person name="Jureckova K."/>
            <person name="Cejkova D."/>
            <person name="Rychlik I."/>
        </authorList>
    </citation>
    <scope>NUCLEOTIDE SEQUENCE [LARGE SCALE GENOMIC DNA]</scope>
    <source>
        <strain evidence="2 3">153_Feed</strain>
    </source>
</reference>
<feature type="transmembrane region" description="Helical" evidence="1">
    <location>
        <begin position="300"/>
        <end position="319"/>
    </location>
</feature>
<dbReference type="EMBL" id="JAUDEA010000009">
    <property type="protein sequence ID" value="MDM8271345.1"/>
    <property type="molecule type" value="Genomic_DNA"/>
</dbReference>
<dbReference type="RefSeq" id="WP_289511430.1">
    <property type="nucleotide sequence ID" value="NZ_JAUDEA010000009.1"/>
</dbReference>
<feature type="transmembrane region" description="Helical" evidence="1">
    <location>
        <begin position="72"/>
        <end position="89"/>
    </location>
</feature>
<keyword evidence="1" id="KW-0812">Transmembrane</keyword>
<accession>A0ABT7V420</accession>
<name>A0ABT7V420_9ACTN</name>
<feature type="transmembrane region" description="Helical" evidence="1">
    <location>
        <begin position="135"/>
        <end position="152"/>
    </location>
</feature>
<feature type="transmembrane region" description="Helical" evidence="1">
    <location>
        <begin position="257"/>
        <end position="279"/>
    </location>
</feature>
<keyword evidence="3" id="KW-1185">Reference proteome</keyword>
<feature type="transmembrane region" description="Helical" evidence="1">
    <location>
        <begin position="19"/>
        <end position="36"/>
    </location>
</feature>
<gene>
    <name evidence="2" type="ORF">QUW25_06640</name>
</gene>
<reference evidence="2 3" key="3">
    <citation type="submission" date="2023-06" db="EMBL/GenBank/DDBJ databases">
        <authorList>
            <person name="Zeman M."/>
            <person name="Kubasova T."/>
            <person name="Jahodarova E."/>
            <person name="Nykrynova M."/>
            <person name="Rychlik I."/>
        </authorList>
    </citation>
    <scope>NUCLEOTIDE SEQUENCE [LARGE SCALE GENOMIC DNA]</scope>
    <source>
        <strain evidence="2 3">153_Feed</strain>
    </source>
</reference>
<feature type="transmembrane region" description="Helical" evidence="1">
    <location>
        <begin position="110"/>
        <end position="129"/>
    </location>
</feature>
<feature type="transmembrane region" description="Helical" evidence="1">
    <location>
        <begin position="48"/>
        <end position="66"/>
    </location>
</feature>
<feature type="transmembrane region" description="Helical" evidence="1">
    <location>
        <begin position="172"/>
        <end position="193"/>
    </location>
</feature>
<evidence type="ECO:0000256" key="1">
    <source>
        <dbReference type="SAM" id="Phobius"/>
    </source>
</evidence>
<keyword evidence="1" id="KW-0472">Membrane</keyword>
<evidence type="ECO:0000313" key="3">
    <source>
        <dbReference type="Proteomes" id="UP001529256"/>
    </source>
</evidence>
<keyword evidence="1" id="KW-1133">Transmembrane helix</keyword>
<dbReference type="Proteomes" id="UP001529256">
    <property type="component" value="Unassembled WGS sequence"/>
</dbReference>
<dbReference type="InterPro" id="IPR009323">
    <property type="entry name" value="DUF979"/>
</dbReference>
<comment type="caution">
    <text evidence="2">The sequence shown here is derived from an EMBL/GenBank/DDBJ whole genome shotgun (WGS) entry which is preliminary data.</text>
</comment>
<dbReference type="Pfam" id="PF06166">
    <property type="entry name" value="DUF979"/>
    <property type="match status" value="1"/>
</dbReference>
<feature type="transmembrane region" description="Helical" evidence="1">
    <location>
        <begin position="205"/>
        <end position="225"/>
    </location>
</feature>
<organism evidence="2 3">
    <name type="scientific">Thermophilibacter provencensis</name>
    <dbReference type="NCBI Taxonomy" id="1852386"/>
    <lineage>
        <taxon>Bacteria</taxon>
        <taxon>Bacillati</taxon>
        <taxon>Actinomycetota</taxon>
        <taxon>Coriobacteriia</taxon>
        <taxon>Coriobacteriales</taxon>
        <taxon>Atopobiaceae</taxon>
        <taxon>Thermophilibacter</taxon>
    </lineage>
</organism>
<protein>
    <submittedName>
        <fullName evidence="2">DUF979 domain-containing protein</fullName>
    </submittedName>
</protein>
<reference evidence="3" key="2">
    <citation type="submission" date="2023-06" db="EMBL/GenBank/DDBJ databases">
        <title>Identification and characterization of horizontal gene transfer across gut microbiota members of farm animals based on homology search.</title>
        <authorList>
            <person name="Zeman M."/>
            <person name="Kubasova T."/>
            <person name="Jahodarova E."/>
            <person name="Nykrynova M."/>
            <person name="Rychlik I."/>
        </authorList>
    </citation>
    <scope>NUCLEOTIDE SEQUENCE [LARGE SCALE GENOMIC DNA]</scope>
    <source>
        <strain evidence="3">153_Feed</strain>
    </source>
</reference>
<proteinExistence type="predicted"/>